<comment type="caution">
    <text evidence="1">The sequence shown here is derived from an EMBL/GenBank/DDBJ whole genome shotgun (WGS) entry which is preliminary data.</text>
</comment>
<evidence type="ECO:0000313" key="1">
    <source>
        <dbReference type="EMBL" id="KAJ9056342.1"/>
    </source>
</evidence>
<dbReference type="Proteomes" id="UP001165960">
    <property type="component" value="Unassembled WGS sequence"/>
</dbReference>
<dbReference type="EMBL" id="QTSX02005960">
    <property type="protein sequence ID" value="KAJ9056342.1"/>
    <property type="molecule type" value="Genomic_DNA"/>
</dbReference>
<keyword evidence="2" id="KW-1185">Reference proteome</keyword>
<evidence type="ECO:0000313" key="2">
    <source>
        <dbReference type="Proteomes" id="UP001165960"/>
    </source>
</evidence>
<sequence length="268" mass="30979">MHLYQSAPNTKVNVNKTTVIKCGSPQFQPPTGYYHSPPGEVFRHLGILFTDKGITLREIESKLLSNLVNRMSKWKYKLLDLEAKVQAHNIFVYSKLWYAAHIVLFTKTFEKKVDTITRTFIWGSLQQVPIGLQHLYPPKKSGGLGLQQVVVKAKHMWAKGFLDSIEVYFCSPALGRAFNMVVSVSDEPFNTISLRMWMLKHKKLHTKNNCPPFWKEVWRTLQQEKWSINVCDLSRDNKAKLKAFDVFFCNTKANLEKGRVSIEIMKTK</sequence>
<name>A0ACC2S257_9FUNG</name>
<gene>
    <name evidence="1" type="ORF">DSO57_1034162</name>
</gene>
<protein>
    <submittedName>
        <fullName evidence="1">Uncharacterized protein</fullName>
    </submittedName>
</protein>
<proteinExistence type="predicted"/>
<organism evidence="1 2">
    <name type="scientific">Entomophthora muscae</name>
    <dbReference type="NCBI Taxonomy" id="34485"/>
    <lineage>
        <taxon>Eukaryota</taxon>
        <taxon>Fungi</taxon>
        <taxon>Fungi incertae sedis</taxon>
        <taxon>Zoopagomycota</taxon>
        <taxon>Entomophthoromycotina</taxon>
        <taxon>Entomophthoromycetes</taxon>
        <taxon>Entomophthorales</taxon>
        <taxon>Entomophthoraceae</taxon>
        <taxon>Entomophthora</taxon>
    </lineage>
</organism>
<accession>A0ACC2S257</accession>
<reference evidence="1" key="1">
    <citation type="submission" date="2022-04" db="EMBL/GenBank/DDBJ databases">
        <title>Genome of the entomopathogenic fungus Entomophthora muscae.</title>
        <authorList>
            <person name="Elya C."/>
            <person name="Lovett B.R."/>
            <person name="Lee E."/>
            <person name="Macias A.M."/>
            <person name="Hajek A.E."/>
            <person name="De Bivort B.L."/>
            <person name="Kasson M.T."/>
            <person name="De Fine Licht H.H."/>
            <person name="Stajich J.E."/>
        </authorList>
    </citation>
    <scope>NUCLEOTIDE SEQUENCE</scope>
    <source>
        <strain evidence="1">Berkeley</strain>
    </source>
</reference>